<feature type="domain" description="Nephrocystin 3-like N-terminal" evidence="4">
    <location>
        <begin position="19"/>
        <end position="148"/>
    </location>
</feature>
<evidence type="ECO:0000256" key="1">
    <source>
        <dbReference type="ARBA" id="ARBA00022737"/>
    </source>
</evidence>
<evidence type="ECO:0000259" key="4">
    <source>
        <dbReference type="Pfam" id="PF24883"/>
    </source>
</evidence>
<protein>
    <recommendedName>
        <fullName evidence="8">NACHT domain-containing protein</fullName>
    </recommendedName>
</protein>
<name>A0A6A6Y2I1_9PEZI</name>
<reference evidence="7" key="2">
    <citation type="submission" date="2020-04" db="EMBL/GenBank/DDBJ databases">
        <authorList>
            <consortium name="NCBI Genome Project"/>
        </authorList>
    </citation>
    <scope>NUCLEOTIDE SEQUENCE</scope>
    <source>
        <strain evidence="7">CBS 304.34</strain>
    </source>
</reference>
<dbReference type="Pfam" id="PF22939">
    <property type="entry name" value="WHD_GPIID"/>
    <property type="match status" value="1"/>
</dbReference>
<reference evidence="7" key="3">
    <citation type="submission" date="2025-04" db="UniProtKB">
        <authorList>
            <consortium name="RefSeq"/>
        </authorList>
    </citation>
    <scope>IDENTIFICATION</scope>
    <source>
        <strain evidence="7">CBS 304.34</strain>
    </source>
</reference>
<sequence length="386" mass="44451">MRHFKRGGIALVTTFFGSQLIRAVARSDNLCYFFFFKDNDEQNNTAIALCALLHQFFWAHNGLLQKHVAPAVKKCRVVLKNEFEELWRILISVMPDPSAGNVICILDALDECRQPDQDKLITYLKRFYSRLSHKPTRSSKLKFLVTSRPYSEIEREFSGLTLDVPTIRLAGEEESDKISHEIGIVIGAKVKEIGKKRKLAEDVQFSLQRRLCEIPNRTYVWLNLTLNEVEKGMGKTQKKLLKVIDTLPRTVEEAYEKILGEFMQEQARTVLQIIVAARRLLTLSEIDVALEIEPESTSYEDLDLEGEESRKEWIRDCCGLFISVVYSRVYLIHQTAKEFLVRKSNESPGPQGWHHSVDLHDALRVLSGKCITYLNLREVRQIQVPT</sequence>
<evidence type="ECO:0000259" key="2">
    <source>
        <dbReference type="Pfam" id="PF22939"/>
    </source>
</evidence>
<proteinExistence type="predicted"/>
<reference evidence="5 7" key="1">
    <citation type="journal article" date="2020" name="Stud. Mycol.">
        <title>101 Dothideomycetes genomes: a test case for predicting lifestyles and emergence of pathogens.</title>
        <authorList>
            <person name="Haridas S."/>
            <person name="Albert R."/>
            <person name="Binder M."/>
            <person name="Bloem J."/>
            <person name="Labutti K."/>
            <person name="Salamov A."/>
            <person name="Andreopoulos B."/>
            <person name="Baker S."/>
            <person name="Barry K."/>
            <person name="Bills G."/>
            <person name="Bluhm B."/>
            <person name="Cannon C."/>
            <person name="Castanera R."/>
            <person name="Culley D."/>
            <person name="Daum C."/>
            <person name="Ezra D."/>
            <person name="Gonzalez J."/>
            <person name="Henrissat B."/>
            <person name="Kuo A."/>
            <person name="Liang C."/>
            <person name="Lipzen A."/>
            <person name="Lutzoni F."/>
            <person name="Magnuson J."/>
            <person name="Mondo S."/>
            <person name="Nolan M."/>
            <person name="Ohm R."/>
            <person name="Pangilinan J."/>
            <person name="Park H.-J."/>
            <person name="Ramirez L."/>
            <person name="Alfaro M."/>
            <person name="Sun H."/>
            <person name="Tritt A."/>
            <person name="Yoshinaga Y."/>
            <person name="Zwiers L.-H."/>
            <person name="Turgeon B."/>
            <person name="Goodwin S."/>
            <person name="Spatafora J."/>
            <person name="Crous P."/>
            <person name="Grigoriev I."/>
        </authorList>
    </citation>
    <scope>NUCLEOTIDE SEQUENCE</scope>
    <source>
        <strain evidence="5 7">CBS 304.34</strain>
    </source>
</reference>
<organism evidence="5">
    <name type="scientific">Mytilinidion resinicola</name>
    <dbReference type="NCBI Taxonomy" id="574789"/>
    <lineage>
        <taxon>Eukaryota</taxon>
        <taxon>Fungi</taxon>
        <taxon>Dikarya</taxon>
        <taxon>Ascomycota</taxon>
        <taxon>Pezizomycotina</taxon>
        <taxon>Dothideomycetes</taxon>
        <taxon>Pleosporomycetidae</taxon>
        <taxon>Mytilinidiales</taxon>
        <taxon>Mytilinidiaceae</taxon>
        <taxon>Mytilinidion</taxon>
    </lineage>
</organism>
<dbReference type="RefSeq" id="XP_033569687.1">
    <property type="nucleotide sequence ID" value="XM_033713226.1"/>
</dbReference>
<evidence type="ECO:0008006" key="8">
    <source>
        <dbReference type="Google" id="ProtNLM"/>
    </source>
</evidence>
<dbReference type="EMBL" id="MU003721">
    <property type="protein sequence ID" value="KAF2802723.1"/>
    <property type="molecule type" value="Genomic_DNA"/>
</dbReference>
<dbReference type="InterPro" id="IPR055497">
    <property type="entry name" value="DUF7069"/>
</dbReference>
<dbReference type="GeneID" id="54454119"/>
<dbReference type="AlphaFoldDB" id="A0A6A6Y2I1"/>
<dbReference type="InterPro" id="IPR054471">
    <property type="entry name" value="GPIID_WHD"/>
</dbReference>
<dbReference type="Pfam" id="PF23239">
    <property type="entry name" value="DUF7069"/>
    <property type="match status" value="1"/>
</dbReference>
<feature type="domain" description="GPI inositol-deacylase winged helix" evidence="2">
    <location>
        <begin position="263"/>
        <end position="347"/>
    </location>
</feature>
<dbReference type="OrthoDB" id="194358at2759"/>
<accession>A0A6A6Y2I1</accession>
<keyword evidence="6" id="KW-1185">Reference proteome</keyword>
<evidence type="ECO:0000313" key="7">
    <source>
        <dbReference type="RefSeq" id="XP_033569687.1"/>
    </source>
</evidence>
<keyword evidence="1" id="KW-0677">Repeat</keyword>
<evidence type="ECO:0000313" key="6">
    <source>
        <dbReference type="Proteomes" id="UP000504636"/>
    </source>
</evidence>
<gene>
    <name evidence="5 7" type="ORF">BDZ99DRAFT_199229</name>
</gene>
<evidence type="ECO:0000313" key="5">
    <source>
        <dbReference type="EMBL" id="KAF2802723.1"/>
    </source>
</evidence>
<dbReference type="Proteomes" id="UP000504636">
    <property type="component" value="Unplaced"/>
</dbReference>
<evidence type="ECO:0000259" key="3">
    <source>
        <dbReference type="Pfam" id="PF23239"/>
    </source>
</evidence>
<dbReference type="InterPro" id="IPR056884">
    <property type="entry name" value="NPHP3-like_N"/>
</dbReference>
<dbReference type="Pfam" id="PF24883">
    <property type="entry name" value="NPHP3_N"/>
    <property type="match status" value="1"/>
</dbReference>
<feature type="domain" description="DUF7069" evidence="3">
    <location>
        <begin position="178"/>
        <end position="240"/>
    </location>
</feature>
<dbReference type="PANTHER" id="PTHR10039">
    <property type="entry name" value="AMELOGENIN"/>
    <property type="match status" value="1"/>
</dbReference>